<comment type="caution">
    <text evidence="1">The sequence shown here is derived from an EMBL/GenBank/DDBJ whole genome shotgun (WGS) entry which is preliminary data.</text>
</comment>
<protein>
    <submittedName>
        <fullName evidence="1">Uncharacterized protein</fullName>
    </submittedName>
</protein>
<keyword evidence="2" id="KW-1185">Reference proteome</keyword>
<dbReference type="RefSeq" id="WP_285570022.1">
    <property type="nucleotide sequence ID" value="NZ_BSDE01000001.1"/>
</dbReference>
<gene>
    <name evidence="1" type="ORF">GETHLI_05620</name>
</gene>
<sequence>MNVQAHTTPESRQALKEYLRNRRLTSSVPLTIASLALTDLEEALSLLRGIEHPNATWADDVDKFLAKCTNSPAPNAAWALPGLLAEEEAAG</sequence>
<accession>A0ABQ5QC84</accession>
<reference evidence="1 2" key="1">
    <citation type="journal article" date="2023" name="Antonie Van Leeuwenhoek">
        <title>Mesoterricola silvestris gen. nov., sp. nov., Mesoterricola sediminis sp. nov., Geothrix oryzae sp. nov., Geothrix edaphica sp. nov., Geothrix rubra sp. nov., and Geothrix limicola sp. nov., six novel members of Acidobacteriota isolated from soils.</title>
        <authorList>
            <person name="Itoh H."/>
            <person name="Sugisawa Y."/>
            <person name="Mise K."/>
            <person name="Xu Z."/>
            <person name="Kuniyasu M."/>
            <person name="Ushijima N."/>
            <person name="Kawano K."/>
            <person name="Kobayashi E."/>
            <person name="Shiratori Y."/>
            <person name="Masuda Y."/>
            <person name="Senoo K."/>
        </authorList>
    </citation>
    <scope>NUCLEOTIDE SEQUENCE [LARGE SCALE GENOMIC DNA]</scope>
    <source>
        <strain evidence="1 2">Red804</strain>
    </source>
</reference>
<dbReference type="EMBL" id="BSDE01000001">
    <property type="protein sequence ID" value="GLH72060.1"/>
    <property type="molecule type" value="Genomic_DNA"/>
</dbReference>
<evidence type="ECO:0000313" key="2">
    <source>
        <dbReference type="Proteomes" id="UP001165069"/>
    </source>
</evidence>
<name>A0ABQ5QC84_9BACT</name>
<organism evidence="1 2">
    <name type="scientific">Geothrix limicola</name>
    <dbReference type="NCBI Taxonomy" id="2927978"/>
    <lineage>
        <taxon>Bacteria</taxon>
        <taxon>Pseudomonadati</taxon>
        <taxon>Acidobacteriota</taxon>
        <taxon>Holophagae</taxon>
        <taxon>Holophagales</taxon>
        <taxon>Holophagaceae</taxon>
        <taxon>Geothrix</taxon>
    </lineage>
</organism>
<dbReference type="Proteomes" id="UP001165069">
    <property type="component" value="Unassembled WGS sequence"/>
</dbReference>
<proteinExistence type="predicted"/>
<evidence type="ECO:0000313" key="1">
    <source>
        <dbReference type="EMBL" id="GLH72060.1"/>
    </source>
</evidence>